<evidence type="ECO:0000313" key="3">
    <source>
        <dbReference type="Proteomes" id="UP000070328"/>
    </source>
</evidence>
<dbReference type="AlphaFoldDB" id="A0A135SRY2"/>
<sequence length="408" mass="47125">MPGISDIPVEVFEQICSQLRCNDDELNEKEWIACQSTLLSICRVSKAFHKLAKPYLYRQIFIIADNYSGTKFFSLVRALVSHPTLSQQVQSLRISHAQTYYSDDRNWRDYKEYRTPCIIENWDFLTNAVKDRLPWFTFIPRDPIWETTKITVDEIGLRDCDIECALQNLLYAHLPNLSTLHFSIRVLEDRPLSGWEAHISQTRGCNDFVLCVREHFQQVKKLFIYGEDAQTPFRLSGMLFYNLCMPSTVTDLCLRNCELVLADAGGSFFPETWSTKKVSLIDCTMTPDVLSELTNDVFPLEEFEYVVNSKFEDKIALVTAAETIDRLKSYSASLVDLRLRFRLSDGKPIREDEEPYKPSDFCDFKKLKTLIVHLADFGFHDNPNSTVPAVSTLDFPKSIQDLRVNEVL</sequence>
<gene>
    <name evidence="2" type="ORF">CSIM01_05692</name>
</gene>
<evidence type="ECO:0000259" key="1">
    <source>
        <dbReference type="Pfam" id="PF12937"/>
    </source>
</evidence>
<comment type="caution">
    <text evidence="2">The sequence shown here is derived from an EMBL/GenBank/DDBJ whole genome shotgun (WGS) entry which is preliminary data.</text>
</comment>
<dbReference type="Pfam" id="PF12937">
    <property type="entry name" value="F-box-like"/>
    <property type="match status" value="1"/>
</dbReference>
<dbReference type="EMBL" id="JFBX01000454">
    <property type="protein sequence ID" value="KXH38567.1"/>
    <property type="molecule type" value="Genomic_DNA"/>
</dbReference>
<dbReference type="OrthoDB" id="4847341at2759"/>
<dbReference type="Proteomes" id="UP000070328">
    <property type="component" value="Unassembled WGS sequence"/>
</dbReference>
<name>A0A135SRY2_9PEZI</name>
<proteinExistence type="predicted"/>
<evidence type="ECO:0000313" key="2">
    <source>
        <dbReference type="EMBL" id="KXH38567.1"/>
    </source>
</evidence>
<accession>A0A135SRY2</accession>
<dbReference type="InterPro" id="IPR001810">
    <property type="entry name" value="F-box_dom"/>
</dbReference>
<organism evidence="2 3">
    <name type="scientific">Colletotrichum simmondsii</name>
    <dbReference type="NCBI Taxonomy" id="703756"/>
    <lineage>
        <taxon>Eukaryota</taxon>
        <taxon>Fungi</taxon>
        <taxon>Dikarya</taxon>
        <taxon>Ascomycota</taxon>
        <taxon>Pezizomycotina</taxon>
        <taxon>Sordariomycetes</taxon>
        <taxon>Hypocreomycetidae</taxon>
        <taxon>Glomerellales</taxon>
        <taxon>Glomerellaceae</taxon>
        <taxon>Colletotrichum</taxon>
        <taxon>Colletotrichum acutatum species complex</taxon>
    </lineage>
</organism>
<reference evidence="2 3" key="1">
    <citation type="submission" date="2014-02" db="EMBL/GenBank/DDBJ databases">
        <title>The genome sequence of Colletotrichum simmondsii CBS122122.</title>
        <authorList>
            <person name="Baroncelli R."/>
            <person name="Thon M.R."/>
        </authorList>
    </citation>
    <scope>NUCLEOTIDE SEQUENCE [LARGE SCALE GENOMIC DNA]</scope>
    <source>
        <strain evidence="2 3">CBS122122</strain>
    </source>
</reference>
<protein>
    <recommendedName>
        <fullName evidence="1">F-box domain-containing protein</fullName>
    </recommendedName>
</protein>
<keyword evidence="3" id="KW-1185">Reference proteome</keyword>
<feature type="domain" description="F-box" evidence="1">
    <location>
        <begin position="4"/>
        <end position="62"/>
    </location>
</feature>